<protein>
    <submittedName>
        <fullName evidence="2">Uncharacterized protein</fullName>
    </submittedName>
</protein>
<comment type="caution">
    <text evidence="2">The sequence shown here is derived from an EMBL/GenBank/DDBJ whole genome shotgun (WGS) entry which is preliminary data.</text>
</comment>
<proteinExistence type="predicted"/>
<sequence length="162" mass="18231">MFENSPFPAHRRPAQTETAGEHRLREQHVPAEERAGRLDLTEERRLVEPRVAQEPGAVEPRRAQPALREVDERGAPQVDLAAQPETRPRPQLRGQRRLQRHPPPLVGLGPRPRQPAQRLTQHVQRRLPVLHRPPAVLDPVPQAAQPRIGLGGSEPAADVLQR</sequence>
<evidence type="ECO:0000313" key="3">
    <source>
        <dbReference type="Proteomes" id="UP001500711"/>
    </source>
</evidence>
<evidence type="ECO:0000256" key="1">
    <source>
        <dbReference type="SAM" id="MobiDB-lite"/>
    </source>
</evidence>
<name>A0ABP7B5T8_9PSEU</name>
<keyword evidence="3" id="KW-1185">Reference proteome</keyword>
<evidence type="ECO:0000313" key="2">
    <source>
        <dbReference type="EMBL" id="GAA3649002.1"/>
    </source>
</evidence>
<feature type="compositionally biased region" description="Basic and acidic residues" evidence="1">
    <location>
        <begin position="19"/>
        <end position="48"/>
    </location>
</feature>
<gene>
    <name evidence="2" type="ORF">GCM10022267_39320</name>
</gene>
<dbReference type="EMBL" id="BAABBE010000010">
    <property type="protein sequence ID" value="GAA3649002.1"/>
    <property type="molecule type" value="Genomic_DNA"/>
</dbReference>
<accession>A0ABP7B5T8</accession>
<reference evidence="3" key="1">
    <citation type="journal article" date="2019" name="Int. J. Syst. Evol. Microbiol.">
        <title>The Global Catalogue of Microorganisms (GCM) 10K type strain sequencing project: providing services to taxonomists for standard genome sequencing and annotation.</title>
        <authorList>
            <consortium name="The Broad Institute Genomics Platform"/>
            <consortium name="The Broad Institute Genome Sequencing Center for Infectious Disease"/>
            <person name="Wu L."/>
            <person name="Ma J."/>
        </authorList>
    </citation>
    <scope>NUCLEOTIDE SEQUENCE [LARGE SCALE GENOMIC DNA]</scope>
    <source>
        <strain evidence="3">JCM 17494</strain>
    </source>
</reference>
<dbReference type="Proteomes" id="UP001500711">
    <property type="component" value="Unassembled WGS sequence"/>
</dbReference>
<organism evidence="2 3">
    <name type="scientific">Lentzea roselyniae</name>
    <dbReference type="NCBI Taxonomy" id="531940"/>
    <lineage>
        <taxon>Bacteria</taxon>
        <taxon>Bacillati</taxon>
        <taxon>Actinomycetota</taxon>
        <taxon>Actinomycetes</taxon>
        <taxon>Pseudonocardiales</taxon>
        <taxon>Pseudonocardiaceae</taxon>
        <taxon>Lentzea</taxon>
    </lineage>
</organism>
<feature type="region of interest" description="Disordered" evidence="1">
    <location>
        <begin position="1"/>
        <end position="162"/>
    </location>
</feature>
<feature type="compositionally biased region" description="Low complexity" evidence="1">
    <location>
        <begin position="106"/>
        <end position="115"/>
    </location>
</feature>